<dbReference type="Pfam" id="PF00232">
    <property type="entry name" value="Glyco_hydro_1"/>
    <property type="match status" value="1"/>
</dbReference>
<sequence length="191" mass="21753">MTLDFSHLARCSATLPLNCSKGNSSTKPYMAAHNILLAHAAVAKLYKKKYQDKQHGLIGLNLFNYWFVPLTNTTEDIIAAQRANDFYVGWFMHPLVYGDYPSLMKKTAGSRMPAFTNIESNQVKGSFDFIGLNYYLTMYVKDQPSSLEMEQRDVVVDMEIELMRKSSCLLKPRRLCVLTSMQTCLTCCYSL</sequence>
<dbReference type="FunCoup" id="A0A061GT45">
    <property type="interactions" value="121"/>
</dbReference>
<name>A0A061GT45_THECC</name>
<dbReference type="Gramene" id="EOY33030">
    <property type="protein sequence ID" value="EOY33030"/>
    <property type="gene ID" value="TCM_041038"/>
</dbReference>
<dbReference type="Gene3D" id="3.20.20.80">
    <property type="entry name" value="Glycosidases"/>
    <property type="match status" value="1"/>
</dbReference>
<dbReference type="InterPro" id="IPR017853">
    <property type="entry name" value="GH"/>
</dbReference>
<dbReference type="GO" id="GO:0004553">
    <property type="term" value="F:hydrolase activity, hydrolyzing O-glycosyl compounds"/>
    <property type="evidence" value="ECO:0007669"/>
    <property type="project" value="InterPro"/>
</dbReference>
<evidence type="ECO:0000256" key="2">
    <source>
        <dbReference type="RuleBase" id="RU003690"/>
    </source>
</evidence>
<dbReference type="EMBL" id="CM001887">
    <property type="protein sequence ID" value="EOY33029.1"/>
    <property type="molecule type" value="Genomic_DNA"/>
</dbReference>
<keyword evidence="4" id="KW-1185">Reference proteome</keyword>
<evidence type="ECO:0000256" key="1">
    <source>
        <dbReference type="ARBA" id="ARBA00010838"/>
    </source>
</evidence>
<dbReference type="SUPFAM" id="SSF51445">
    <property type="entry name" value="(Trans)glycosidases"/>
    <property type="match status" value="1"/>
</dbReference>
<dbReference type="InParanoid" id="A0A061GT45"/>
<proteinExistence type="inferred from homology"/>
<gene>
    <name evidence="3" type="ORF">TCM_041038</name>
</gene>
<dbReference type="OMA" id="MTIRICL"/>
<dbReference type="GO" id="GO:0005975">
    <property type="term" value="P:carbohydrate metabolic process"/>
    <property type="evidence" value="ECO:0007669"/>
    <property type="project" value="InterPro"/>
</dbReference>
<evidence type="ECO:0000313" key="3">
    <source>
        <dbReference type="EMBL" id="EOY33030.1"/>
    </source>
</evidence>
<organism evidence="3 4">
    <name type="scientific">Theobroma cacao</name>
    <name type="common">Cacao</name>
    <name type="synonym">Cocoa</name>
    <dbReference type="NCBI Taxonomy" id="3641"/>
    <lineage>
        <taxon>Eukaryota</taxon>
        <taxon>Viridiplantae</taxon>
        <taxon>Streptophyta</taxon>
        <taxon>Embryophyta</taxon>
        <taxon>Tracheophyta</taxon>
        <taxon>Spermatophyta</taxon>
        <taxon>Magnoliopsida</taxon>
        <taxon>eudicotyledons</taxon>
        <taxon>Gunneridae</taxon>
        <taxon>Pentapetalae</taxon>
        <taxon>rosids</taxon>
        <taxon>malvids</taxon>
        <taxon>Malvales</taxon>
        <taxon>Malvaceae</taxon>
        <taxon>Byttnerioideae</taxon>
        <taxon>Theobroma</taxon>
    </lineage>
</organism>
<dbReference type="PANTHER" id="PTHR10353:SF29">
    <property type="entry name" value="BETA-GLUCOSIDASE 11"/>
    <property type="match status" value="1"/>
</dbReference>
<dbReference type="InterPro" id="IPR001360">
    <property type="entry name" value="Glyco_hydro_1"/>
</dbReference>
<comment type="similarity">
    <text evidence="1 2">Belongs to the glycosyl hydrolase 1 family.</text>
</comment>
<evidence type="ECO:0000313" key="4">
    <source>
        <dbReference type="Proteomes" id="UP000026915"/>
    </source>
</evidence>
<protein>
    <submittedName>
        <fullName evidence="3">Beta glucosidase 11, putative isoform 1</fullName>
    </submittedName>
</protein>
<dbReference type="eggNOG" id="KOG0626">
    <property type="taxonomic scope" value="Eukaryota"/>
</dbReference>
<dbReference type="PANTHER" id="PTHR10353">
    <property type="entry name" value="GLYCOSYL HYDROLASE"/>
    <property type="match status" value="1"/>
</dbReference>
<dbReference type="EMBL" id="CM001887">
    <property type="protein sequence ID" value="EOY33030.1"/>
    <property type="molecule type" value="Genomic_DNA"/>
</dbReference>
<accession>A0A061GT45</accession>
<dbReference type="HOGENOM" id="CLU_001859_4_3_1"/>
<dbReference type="AlphaFoldDB" id="A0A061GT45"/>
<dbReference type="Gramene" id="EOY33029">
    <property type="protein sequence ID" value="EOY33029"/>
    <property type="gene ID" value="TCM_041038"/>
</dbReference>
<reference evidence="3 4" key="1">
    <citation type="journal article" date="2013" name="Genome Biol.">
        <title>The genome sequence of the most widely cultivated cacao type and its use to identify candidate genes regulating pod color.</title>
        <authorList>
            <person name="Motamayor J.C."/>
            <person name="Mockaitis K."/>
            <person name="Schmutz J."/>
            <person name="Haiminen N."/>
            <person name="Iii D.L."/>
            <person name="Cornejo O."/>
            <person name="Findley S.D."/>
            <person name="Zheng P."/>
            <person name="Utro F."/>
            <person name="Royaert S."/>
            <person name="Saski C."/>
            <person name="Jenkins J."/>
            <person name="Podicheti R."/>
            <person name="Zhao M."/>
            <person name="Scheffler B.E."/>
            <person name="Stack J.C."/>
            <person name="Feltus F.A."/>
            <person name="Mustiga G.M."/>
            <person name="Amores F."/>
            <person name="Phillips W."/>
            <person name="Marelli J.P."/>
            <person name="May G.D."/>
            <person name="Shapiro H."/>
            <person name="Ma J."/>
            <person name="Bustamante C.D."/>
            <person name="Schnell R.J."/>
            <person name="Main D."/>
            <person name="Gilbert D."/>
            <person name="Parida L."/>
            <person name="Kuhn D.N."/>
        </authorList>
    </citation>
    <scope>NUCLEOTIDE SEQUENCE [LARGE SCALE GENOMIC DNA]</scope>
    <source>
        <strain evidence="4">cv. Matina 1-6</strain>
    </source>
</reference>
<dbReference type="Proteomes" id="UP000026915">
    <property type="component" value="Chromosome 9"/>
</dbReference>